<organism evidence="11 12">
    <name type="scientific">Cupriavidus pauculus</name>
    <dbReference type="NCBI Taxonomy" id="82633"/>
    <lineage>
        <taxon>Bacteria</taxon>
        <taxon>Pseudomonadati</taxon>
        <taxon>Pseudomonadota</taxon>
        <taxon>Betaproteobacteria</taxon>
        <taxon>Burkholderiales</taxon>
        <taxon>Burkholderiaceae</taxon>
        <taxon>Cupriavidus</taxon>
    </lineage>
</organism>
<dbReference type="PROSITE" id="PS51885">
    <property type="entry name" value="NEPRILYSIN"/>
    <property type="match status" value="1"/>
</dbReference>
<feature type="compositionally biased region" description="Low complexity" evidence="8">
    <location>
        <begin position="54"/>
        <end position="68"/>
    </location>
</feature>
<name>A0A5P2H4T6_9BURK</name>
<keyword evidence="5" id="KW-0378">Hydrolase</keyword>
<comment type="similarity">
    <text evidence="2">Belongs to the peptidase M13 family.</text>
</comment>
<dbReference type="Gene3D" id="3.40.390.10">
    <property type="entry name" value="Collagenase (Catalytic Domain)"/>
    <property type="match status" value="1"/>
</dbReference>
<dbReference type="GO" id="GO:0005886">
    <property type="term" value="C:plasma membrane"/>
    <property type="evidence" value="ECO:0007669"/>
    <property type="project" value="TreeGrafter"/>
</dbReference>
<evidence type="ECO:0000256" key="5">
    <source>
        <dbReference type="ARBA" id="ARBA00022801"/>
    </source>
</evidence>
<evidence type="ECO:0000313" key="11">
    <source>
        <dbReference type="EMBL" id="QET02515.1"/>
    </source>
</evidence>
<feature type="domain" description="Peptidase M13 N-terminal" evidence="10">
    <location>
        <begin position="85"/>
        <end position="460"/>
    </location>
</feature>
<dbReference type="PANTHER" id="PTHR11733:SF167">
    <property type="entry name" value="FI17812P1-RELATED"/>
    <property type="match status" value="1"/>
</dbReference>
<dbReference type="Pfam" id="PF01431">
    <property type="entry name" value="Peptidase_M13"/>
    <property type="match status" value="1"/>
</dbReference>
<evidence type="ECO:0000256" key="2">
    <source>
        <dbReference type="ARBA" id="ARBA00007357"/>
    </source>
</evidence>
<sequence>METGEAHGENRGFFRLCSAAMKSNLRSISSSFLAPLAASALVAACGGDDPPTPRAATASPAPQAAPAPTSNPINSRELDAERVACTDFDEYVNGQWRAATPLTPEGQQIASPMTTAARNSADLQRQIASGGGASAEARLLKAFYDGASNRDAIERAGAAPVLTALARIDAIGDAAALTTHLTTPDTADGSSTILLIAQEGFDENGPVRNLATVVVRNPQGTPEMYADTQAAVASREPYIRANATLLRLAGVADADQVAKTAFETEARIVRRSQPGAGAGAPDGYPPPPYVLVTVEEGNQSVRNIEWGAFFVAQNVARPRRFAISGTDRIGNIDRMIAEVPLTEWKAALKVWALQDAAPHLSTAFQEALYKGSHDHPSDLVLEDENWRRVMSTINTMAPLKQAMSTEYAKRAMTPRTLEVAARMVDDVRAAFRARLDKVEWLSPEARAKAVEKERLMQVVIASSDANMDVSSLVPQMSGYHFANVQAVKRFDLHRMRAAIGTETDLTPPGADNQVANASYWPERNLIVLNAAMLQAPLFDPDSDAPFNYGGLGAVIGHEISHGFDTNGARFDGTGKMGQLWEQEDYGRFYGRADALVKQFNAYEAAPGLFVNGARTVNENIADLGGVHTAYDALQARLASFPAENRLIDGMSPMKRFFVSRAQFDRTRQTPAYLVEIVTEGVHAPARFRINGPLSNMEAFAATFRCEPGQPMARKAEDRVVIW</sequence>
<evidence type="ECO:0000256" key="7">
    <source>
        <dbReference type="ARBA" id="ARBA00023049"/>
    </source>
</evidence>
<dbReference type="CDD" id="cd08662">
    <property type="entry name" value="M13"/>
    <property type="match status" value="1"/>
</dbReference>
<evidence type="ECO:0000259" key="10">
    <source>
        <dbReference type="Pfam" id="PF05649"/>
    </source>
</evidence>
<keyword evidence="3" id="KW-0645">Protease</keyword>
<evidence type="ECO:0000259" key="9">
    <source>
        <dbReference type="Pfam" id="PF01431"/>
    </source>
</evidence>
<comment type="cofactor">
    <cofactor evidence="1">
        <name>Zn(2+)</name>
        <dbReference type="ChEBI" id="CHEBI:29105"/>
    </cofactor>
</comment>
<evidence type="ECO:0000256" key="1">
    <source>
        <dbReference type="ARBA" id="ARBA00001947"/>
    </source>
</evidence>
<feature type="region of interest" description="Disordered" evidence="8">
    <location>
        <begin position="50"/>
        <end position="77"/>
    </location>
</feature>
<evidence type="ECO:0000256" key="4">
    <source>
        <dbReference type="ARBA" id="ARBA00022723"/>
    </source>
</evidence>
<dbReference type="AlphaFoldDB" id="A0A5P2H4T6"/>
<proteinExistence type="inferred from homology"/>
<dbReference type="GO" id="GO:0004222">
    <property type="term" value="F:metalloendopeptidase activity"/>
    <property type="evidence" value="ECO:0007669"/>
    <property type="project" value="InterPro"/>
</dbReference>
<dbReference type="InterPro" id="IPR042089">
    <property type="entry name" value="Peptidase_M13_dom_2"/>
</dbReference>
<keyword evidence="4" id="KW-0479">Metal-binding</keyword>
<keyword evidence="6" id="KW-0862">Zinc</keyword>
<dbReference type="Gene3D" id="1.10.1380.10">
    <property type="entry name" value="Neutral endopeptidase , domain2"/>
    <property type="match status" value="1"/>
</dbReference>
<dbReference type="GO" id="GO:0046872">
    <property type="term" value="F:metal ion binding"/>
    <property type="evidence" value="ECO:0007669"/>
    <property type="project" value="UniProtKB-KW"/>
</dbReference>
<dbReference type="GO" id="GO:0016485">
    <property type="term" value="P:protein processing"/>
    <property type="evidence" value="ECO:0007669"/>
    <property type="project" value="TreeGrafter"/>
</dbReference>
<evidence type="ECO:0000313" key="12">
    <source>
        <dbReference type="Proteomes" id="UP000322822"/>
    </source>
</evidence>
<dbReference type="PRINTS" id="PR00786">
    <property type="entry name" value="NEPRILYSIN"/>
</dbReference>
<dbReference type="InterPro" id="IPR000718">
    <property type="entry name" value="Peptidase_M13"/>
</dbReference>
<dbReference type="InterPro" id="IPR018497">
    <property type="entry name" value="Peptidase_M13_C"/>
</dbReference>
<reference evidence="11 12" key="1">
    <citation type="submission" date="2019-09" db="EMBL/GenBank/DDBJ databases">
        <title>FDA dAtabase for Regulatory Grade micrObial Sequences (FDA-ARGOS): Supporting development and validation of Infectious Disease Dx tests.</title>
        <authorList>
            <person name="Sciortino C."/>
            <person name="Tallon L."/>
            <person name="Sadzewicz L."/>
            <person name="Vavikolanu K."/>
            <person name="Mehta A."/>
            <person name="Aluvathingal J."/>
            <person name="Nadendla S."/>
            <person name="Nandy P."/>
            <person name="Geyer C."/>
            <person name="Yan Y."/>
            <person name="Sichtig H."/>
        </authorList>
    </citation>
    <scope>NUCLEOTIDE SEQUENCE [LARGE SCALE GENOMIC DNA]</scope>
    <source>
        <strain evidence="11 12">FDAARGOS_664</strain>
    </source>
</reference>
<dbReference type="InterPro" id="IPR008753">
    <property type="entry name" value="Peptidase_M13_N"/>
</dbReference>
<protein>
    <submittedName>
        <fullName evidence="11">M13 family metallopeptidase</fullName>
    </submittedName>
</protein>
<accession>A0A5P2H4T6</accession>
<dbReference type="SUPFAM" id="SSF55486">
    <property type="entry name" value="Metalloproteases ('zincins'), catalytic domain"/>
    <property type="match status" value="1"/>
</dbReference>
<evidence type="ECO:0000256" key="6">
    <source>
        <dbReference type="ARBA" id="ARBA00022833"/>
    </source>
</evidence>
<dbReference type="InterPro" id="IPR024079">
    <property type="entry name" value="MetalloPept_cat_dom_sf"/>
</dbReference>
<dbReference type="Pfam" id="PF05649">
    <property type="entry name" value="Peptidase_M13_N"/>
    <property type="match status" value="1"/>
</dbReference>
<gene>
    <name evidence="11" type="ORF">FOB72_11000</name>
</gene>
<evidence type="ECO:0000256" key="8">
    <source>
        <dbReference type="SAM" id="MobiDB-lite"/>
    </source>
</evidence>
<dbReference type="EMBL" id="CP044065">
    <property type="protein sequence ID" value="QET02515.1"/>
    <property type="molecule type" value="Genomic_DNA"/>
</dbReference>
<dbReference type="OrthoDB" id="9775677at2"/>
<dbReference type="Proteomes" id="UP000322822">
    <property type="component" value="Chromosome 1"/>
</dbReference>
<keyword evidence="7" id="KW-0482">Metalloprotease</keyword>
<evidence type="ECO:0000256" key="3">
    <source>
        <dbReference type="ARBA" id="ARBA00022670"/>
    </source>
</evidence>
<dbReference type="PANTHER" id="PTHR11733">
    <property type="entry name" value="ZINC METALLOPROTEASE FAMILY M13 NEPRILYSIN-RELATED"/>
    <property type="match status" value="1"/>
</dbReference>
<feature type="domain" description="Peptidase M13 C-terminal" evidence="9">
    <location>
        <begin position="516"/>
        <end position="719"/>
    </location>
</feature>